<evidence type="ECO:0000313" key="1">
    <source>
        <dbReference type="EMBL" id="GFS00738.1"/>
    </source>
</evidence>
<dbReference type="Pfam" id="PF11218">
    <property type="entry name" value="DUF3011"/>
    <property type="match status" value="1"/>
</dbReference>
<sequence length="129" mass="13616">MTKLCIDTVSDPQMKSESSPSGTCKAGVTYGFLGPEAYVDLGCSGEFEICYVEGRTETVTCASEDGDLTTCDFDGSCDVRSIALLETVSNEPCIEGFSFSTTSSGITVTKSCEATFTVGCRVCGAYKKK</sequence>
<organism evidence="1 2">
    <name type="scientific">Elysia marginata</name>
    <dbReference type="NCBI Taxonomy" id="1093978"/>
    <lineage>
        <taxon>Eukaryota</taxon>
        <taxon>Metazoa</taxon>
        <taxon>Spiralia</taxon>
        <taxon>Lophotrochozoa</taxon>
        <taxon>Mollusca</taxon>
        <taxon>Gastropoda</taxon>
        <taxon>Heterobranchia</taxon>
        <taxon>Euthyneura</taxon>
        <taxon>Panpulmonata</taxon>
        <taxon>Sacoglossa</taxon>
        <taxon>Placobranchoidea</taxon>
        <taxon>Plakobranchidae</taxon>
        <taxon>Elysia</taxon>
    </lineage>
</organism>
<dbReference type="AlphaFoldDB" id="A0AAV4HRD7"/>
<evidence type="ECO:0000313" key="2">
    <source>
        <dbReference type="Proteomes" id="UP000762676"/>
    </source>
</evidence>
<protein>
    <submittedName>
        <fullName evidence="1">Secreted protein</fullName>
    </submittedName>
</protein>
<accession>A0AAV4HRD7</accession>
<dbReference type="Proteomes" id="UP000762676">
    <property type="component" value="Unassembled WGS sequence"/>
</dbReference>
<comment type="caution">
    <text evidence="1">The sequence shown here is derived from an EMBL/GenBank/DDBJ whole genome shotgun (WGS) entry which is preliminary data.</text>
</comment>
<keyword evidence="2" id="KW-1185">Reference proteome</keyword>
<gene>
    <name evidence="1" type="ORF">ElyMa_002821700</name>
</gene>
<dbReference type="InterPro" id="IPR021381">
    <property type="entry name" value="DUF3011"/>
</dbReference>
<proteinExistence type="predicted"/>
<reference evidence="1 2" key="1">
    <citation type="journal article" date="2021" name="Elife">
        <title>Chloroplast acquisition without the gene transfer in kleptoplastic sea slugs, Plakobranchus ocellatus.</title>
        <authorList>
            <person name="Maeda T."/>
            <person name="Takahashi S."/>
            <person name="Yoshida T."/>
            <person name="Shimamura S."/>
            <person name="Takaki Y."/>
            <person name="Nagai Y."/>
            <person name="Toyoda A."/>
            <person name="Suzuki Y."/>
            <person name="Arimoto A."/>
            <person name="Ishii H."/>
            <person name="Satoh N."/>
            <person name="Nishiyama T."/>
            <person name="Hasebe M."/>
            <person name="Maruyama T."/>
            <person name="Minagawa J."/>
            <person name="Obokata J."/>
            <person name="Shigenobu S."/>
        </authorList>
    </citation>
    <scope>NUCLEOTIDE SEQUENCE [LARGE SCALE GENOMIC DNA]</scope>
</reference>
<dbReference type="EMBL" id="BMAT01005847">
    <property type="protein sequence ID" value="GFS00738.1"/>
    <property type="molecule type" value="Genomic_DNA"/>
</dbReference>
<name>A0AAV4HRD7_9GAST</name>